<dbReference type="Proteomes" id="UP000199159">
    <property type="component" value="Unassembled WGS sequence"/>
</dbReference>
<dbReference type="RefSeq" id="WP_090856029.1">
    <property type="nucleotide sequence ID" value="NZ_FNJU01000007.1"/>
</dbReference>
<dbReference type="AlphaFoldDB" id="A0A1H0VSM0"/>
<dbReference type="EMBL" id="FNJU01000007">
    <property type="protein sequence ID" value="SDP81589.1"/>
    <property type="molecule type" value="Genomic_DNA"/>
</dbReference>
<reference evidence="2" key="1">
    <citation type="submission" date="2016-10" db="EMBL/GenBank/DDBJ databases">
        <authorList>
            <person name="Varghese N."/>
            <person name="Submissions S."/>
        </authorList>
    </citation>
    <scope>NUCLEOTIDE SEQUENCE [LARGE SCALE GENOMIC DNA]</scope>
    <source>
        <strain evidence="2">IBRC-M10078</strain>
    </source>
</reference>
<evidence type="ECO:0000313" key="1">
    <source>
        <dbReference type="EMBL" id="SDP81589.1"/>
    </source>
</evidence>
<protein>
    <submittedName>
        <fullName evidence="1">Uncharacterized protein</fullName>
    </submittedName>
</protein>
<accession>A0A1H0VSM0</accession>
<gene>
    <name evidence="1" type="ORF">SAMN05216565_107211</name>
</gene>
<dbReference type="PROSITE" id="PS51257">
    <property type="entry name" value="PROKAR_LIPOPROTEIN"/>
    <property type="match status" value="1"/>
</dbReference>
<organism evidence="1 2">
    <name type="scientific">Litchfieldia salsa</name>
    <dbReference type="NCBI Taxonomy" id="930152"/>
    <lineage>
        <taxon>Bacteria</taxon>
        <taxon>Bacillati</taxon>
        <taxon>Bacillota</taxon>
        <taxon>Bacilli</taxon>
        <taxon>Bacillales</taxon>
        <taxon>Bacillaceae</taxon>
        <taxon>Litchfieldia</taxon>
    </lineage>
</organism>
<evidence type="ECO:0000313" key="2">
    <source>
        <dbReference type="Proteomes" id="UP000199159"/>
    </source>
</evidence>
<name>A0A1H0VSM0_9BACI</name>
<keyword evidence="2" id="KW-1185">Reference proteome</keyword>
<sequence length="134" mass="15065">MKKVLIFIFLIFCFLFVGCSSQEIGVTNLTKSAISDTITKMEDFEKVEKAEVIVNALGIQLLIEVPPDFEIRQAQMVGEQMARILSNQATNENKKEGLGEIYDDYNLSISVTRPNDTMVTYGTKSTTNDSINWD</sequence>
<proteinExistence type="predicted"/>